<evidence type="ECO:0000256" key="1">
    <source>
        <dbReference type="SAM" id="Phobius"/>
    </source>
</evidence>
<dbReference type="OrthoDB" id="204600at2157"/>
<feature type="transmembrane region" description="Helical" evidence="1">
    <location>
        <begin position="44"/>
        <end position="62"/>
    </location>
</feature>
<proteinExistence type="predicted"/>
<sequence>MATHRSLSRPVRFALEAAALAILTAVLLLGGTQSGFVTPTLTWVTPVLVIAGCCSGVLFWRYSTDSEQGLFHPWLSGPTLVAGLLAVVTGGALWVAFVPPAYGTDLVYGVLALAWTAFVLSSIARF</sequence>
<dbReference type="Proteomes" id="UP000196084">
    <property type="component" value="Unassembled WGS sequence"/>
</dbReference>
<dbReference type="EMBL" id="MWPH01000003">
    <property type="protein sequence ID" value="OVE83683.1"/>
    <property type="molecule type" value="Genomic_DNA"/>
</dbReference>
<accession>A0A202E5W4</accession>
<comment type="caution">
    <text evidence="2">The sequence shown here is derived from an EMBL/GenBank/DDBJ whole genome shotgun (WGS) entry which is preliminary data.</text>
</comment>
<organism evidence="2 3">
    <name type="scientific">Natronolimnobius baerhuensis</name>
    <dbReference type="NCBI Taxonomy" id="253108"/>
    <lineage>
        <taxon>Archaea</taxon>
        <taxon>Methanobacteriati</taxon>
        <taxon>Methanobacteriota</taxon>
        <taxon>Stenosarchaea group</taxon>
        <taxon>Halobacteria</taxon>
        <taxon>Halobacteriales</taxon>
        <taxon>Natrialbaceae</taxon>
        <taxon>Natronolimnobius</taxon>
    </lineage>
</organism>
<reference evidence="2 3" key="1">
    <citation type="submission" date="2017-02" db="EMBL/GenBank/DDBJ databases">
        <title>Natronthermophilus aegyptiacus gen. nov.,sp. nov., an aerobic, extremely halophilic alkalithermophilic archaeon isolated from the athalassohaline Wadi An Natrun, Egypt.</title>
        <authorList>
            <person name="Zhao B."/>
        </authorList>
    </citation>
    <scope>NUCLEOTIDE SEQUENCE [LARGE SCALE GENOMIC DNA]</scope>
    <source>
        <strain evidence="2 3">CGMCC 1.3597</strain>
    </source>
</reference>
<feature type="transmembrane region" description="Helical" evidence="1">
    <location>
        <begin position="74"/>
        <end position="94"/>
    </location>
</feature>
<protein>
    <submittedName>
        <fullName evidence="2">Uncharacterized protein</fullName>
    </submittedName>
</protein>
<dbReference type="RefSeq" id="WP_054862762.1">
    <property type="nucleotide sequence ID" value="NZ_MWPH01000003.1"/>
</dbReference>
<name>A0A202E5W4_9EURY</name>
<evidence type="ECO:0000313" key="2">
    <source>
        <dbReference type="EMBL" id="OVE83683.1"/>
    </source>
</evidence>
<gene>
    <name evidence="2" type="ORF">B2G88_14745</name>
</gene>
<evidence type="ECO:0000313" key="3">
    <source>
        <dbReference type="Proteomes" id="UP000196084"/>
    </source>
</evidence>
<dbReference type="AlphaFoldDB" id="A0A202E5W4"/>
<keyword evidence="3" id="KW-1185">Reference proteome</keyword>
<keyword evidence="1" id="KW-0812">Transmembrane</keyword>
<keyword evidence="1" id="KW-0472">Membrane</keyword>
<feature type="transmembrane region" description="Helical" evidence="1">
    <location>
        <begin position="106"/>
        <end position="124"/>
    </location>
</feature>
<keyword evidence="1" id="KW-1133">Transmembrane helix</keyword>